<dbReference type="GO" id="GO:0008932">
    <property type="term" value="F:lytic endotransglycosylase activity"/>
    <property type="evidence" value="ECO:0007669"/>
    <property type="project" value="TreeGrafter"/>
</dbReference>
<name>A0AAW8YWN8_9GAMM</name>
<dbReference type="RefSeq" id="WP_317305244.1">
    <property type="nucleotide sequence ID" value="NZ_JAWJYY010000001.1"/>
</dbReference>
<comment type="caution">
    <text evidence="2">The sequence shown here is derived from an EMBL/GenBank/DDBJ whole genome shotgun (WGS) entry which is preliminary data.</text>
</comment>
<dbReference type="InterPro" id="IPR018392">
    <property type="entry name" value="LysM"/>
</dbReference>
<dbReference type="InterPro" id="IPR036779">
    <property type="entry name" value="LysM_dom_sf"/>
</dbReference>
<feature type="domain" description="LysM" evidence="1">
    <location>
        <begin position="129"/>
        <end position="173"/>
    </location>
</feature>
<evidence type="ECO:0000259" key="1">
    <source>
        <dbReference type="PROSITE" id="PS51782"/>
    </source>
</evidence>
<dbReference type="EMBL" id="JAWJYY010000001">
    <property type="protein sequence ID" value="MDV4314331.1"/>
    <property type="molecule type" value="Genomic_DNA"/>
</dbReference>
<dbReference type="SMART" id="SM00257">
    <property type="entry name" value="LysM"/>
    <property type="match status" value="2"/>
</dbReference>
<dbReference type="Gene3D" id="3.10.350.10">
    <property type="entry name" value="LysM domain"/>
    <property type="match status" value="2"/>
</dbReference>
<gene>
    <name evidence="2" type="ORF">MSG88_00635</name>
</gene>
<evidence type="ECO:0000313" key="3">
    <source>
        <dbReference type="Proteomes" id="UP001284654"/>
    </source>
</evidence>
<dbReference type="CDD" id="cd00118">
    <property type="entry name" value="LysM"/>
    <property type="match status" value="2"/>
</dbReference>
<dbReference type="PROSITE" id="PS51782">
    <property type="entry name" value="LYSM"/>
    <property type="match status" value="2"/>
</dbReference>
<feature type="domain" description="LysM" evidence="1">
    <location>
        <begin position="195"/>
        <end position="241"/>
    </location>
</feature>
<dbReference type="Pfam" id="PF01476">
    <property type="entry name" value="LysM"/>
    <property type="match status" value="2"/>
</dbReference>
<organism evidence="2 3">
    <name type="scientific">Acinetobacter indicus</name>
    <dbReference type="NCBI Taxonomy" id="756892"/>
    <lineage>
        <taxon>Bacteria</taxon>
        <taxon>Pseudomonadati</taxon>
        <taxon>Pseudomonadota</taxon>
        <taxon>Gammaproteobacteria</taxon>
        <taxon>Moraxellales</taxon>
        <taxon>Moraxellaceae</taxon>
        <taxon>Acinetobacter</taxon>
    </lineage>
</organism>
<protein>
    <submittedName>
        <fullName evidence="2">LysM peptidoglycan-binding domain-containing protein</fullName>
    </submittedName>
</protein>
<dbReference type="SUPFAM" id="SSF54106">
    <property type="entry name" value="LysM domain"/>
    <property type="match status" value="2"/>
</dbReference>
<reference evidence="2" key="1">
    <citation type="submission" date="2023-10" db="EMBL/GenBank/DDBJ databases">
        <authorList>
            <person name="Sykes E.M.E."/>
            <person name="Khan I.U.H."/>
            <person name="Kumar A."/>
        </authorList>
    </citation>
    <scope>NUCLEOTIDE SEQUENCE</scope>
    <source>
        <strain evidence="2">IK5</strain>
    </source>
</reference>
<accession>A0AAW8YWN8</accession>
<dbReference type="PANTHER" id="PTHR33734">
    <property type="entry name" value="LYSM DOMAIN-CONTAINING GPI-ANCHORED PROTEIN 2"/>
    <property type="match status" value="1"/>
</dbReference>
<dbReference type="Proteomes" id="UP001284654">
    <property type="component" value="Unassembled WGS sequence"/>
</dbReference>
<proteinExistence type="predicted"/>
<dbReference type="PANTHER" id="PTHR33734:SF22">
    <property type="entry name" value="MEMBRANE-BOUND LYTIC MUREIN TRANSGLYCOSYLASE D"/>
    <property type="match status" value="1"/>
</dbReference>
<dbReference type="AlphaFoldDB" id="A0AAW8YWN8"/>
<sequence length="473" mass="53243">MSKLKFKATFYYLGSKEVVPNLEYVIQYRNLTNWKRGWVFSSTKEEGEITTKNGETKTFYTSEKCIIDIYIKGKPTGYTKWYKIKKSIRVDSDYLHFKDIEHALSIEIPISKLKKVTTQSKGSPTHQSDYYQVQSGDTLDNIAKKFNKDIKQLMDNNNIKDKNKINVGQKIYIGDVKKQEKISIQPSNPNDFVDVKYEVKFGDTLSNIAKKLKVNPRLIAMQNGIPLSDMDKLQVGKILTIKNNRSRSVQEIIKKELAFSKVHALAVTQYQPKESSAKQIFITFSGALYFIGSALDIGIAYDDNGDWMLYVSPGVSGEVDPSKMPHLENGGNSKEMKALLKDEKKLKEILKKDISISMGSVALNVKAKHVSDLKGSGLTLTNTLNVGAYSISRVNGYATVEEDINGNPMTRDVNSRGFVSNADFGAKKVKKVVDGKPIAITHSVSKSYTIPIFLYDRNERLMKMKGKGIEYVD</sequence>
<evidence type="ECO:0000313" key="2">
    <source>
        <dbReference type="EMBL" id="MDV4314331.1"/>
    </source>
</evidence>